<reference evidence="7" key="1">
    <citation type="journal article" date="2014" name="Front. Microbiol.">
        <title>High frequency of phylogenetically diverse reductive dehalogenase-homologous genes in deep subseafloor sedimentary metagenomes.</title>
        <authorList>
            <person name="Kawai M."/>
            <person name="Futagami T."/>
            <person name="Toyoda A."/>
            <person name="Takaki Y."/>
            <person name="Nishi S."/>
            <person name="Hori S."/>
            <person name="Arai W."/>
            <person name="Tsubouchi T."/>
            <person name="Morono Y."/>
            <person name="Uchiyama I."/>
            <person name="Ito T."/>
            <person name="Fujiyama A."/>
            <person name="Inagaki F."/>
            <person name="Takami H."/>
        </authorList>
    </citation>
    <scope>NUCLEOTIDE SEQUENCE</scope>
    <source>
        <strain evidence="7">Expedition CK06-06</strain>
    </source>
</reference>
<dbReference type="InterPro" id="IPR050071">
    <property type="entry name" value="Dehydroquinate_synthase"/>
</dbReference>
<dbReference type="InterPro" id="IPR056179">
    <property type="entry name" value="DHQS_C"/>
</dbReference>
<sequence length="276" mass="31171">HYEKEIDDIDSKLVQLLNERAKRVLGVARIKRREKMGYYSPGRERSILNRLVKENEGPLSNENLSEIIRFILKVSLSLEKKLKVVYFGPPATFTHLAAMQNFGQEVNLVPAKSIAGFVASTYLRGINFLLVPTTLLAQVDASVGGKVGVDLPAGKNLIGSFYQPKFVYMDLETLKTLGSRQIREGLAEIVKHGVIKDKELFYYLEKKVGRVRNLDKEVAQFIIERSVRIKAVVVEEDEREEKGRRQVLNFGHTIGHAIEGAMEYKEYTHGEAAKPA</sequence>
<proteinExistence type="predicted"/>
<evidence type="ECO:0000313" key="7">
    <source>
        <dbReference type="EMBL" id="GAI20973.1"/>
    </source>
</evidence>
<keyword evidence="3" id="KW-0520">NAD</keyword>
<dbReference type="SUPFAM" id="SSF56796">
    <property type="entry name" value="Dehydroquinate synthase-like"/>
    <property type="match status" value="1"/>
</dbReference>
<gene>
    <name evidence="7" type="ORF">S06H3_33315</name>
</gene>
<dbReference type="InterPro" id="IPR030960">
    <property type="entry name" value="DHQS/DOIS_N"/>
</dbReference>
<dbReference type="EMBL" id="BARV01019875">
    <property type="protein sequence ID" value="GAI20973.1"/>
    <property type="molecule type" value="Genomic_DNA"/>
</dbReference>
<evidence type="ECO:0000259" key="6">
    <source>
        <dbReference type="PROSITE" id="PS51168"/>
    </source>
</evidence>
<comment type="cofactor">
    <cofactor evidence="1">
        <name>NAD(+)</name>
        <dbReference type="ChEBI" id="CHEBI:57540"/>
    </cofactor>
</comment>
<organism evidence="7">
    <name type="scientific">marine sediment metagenome</name>
    <dbReference type="NCBI Taxonomy" id="412755"/>
    <lineage>
        <taxon>unclassified sequences</taxon>
        <taxon>metagenomes</taxon>
        <taxon>ecological metagenomes</taxon>
    </lineage>
</organism>
<dbReference type="Pfam" id="PF01817">
    <property type="entry name" value="CM_2"/>
    <property type="match status" value="1"/>
</dbReference>
<feature type="non-terminal residue" evidence="7">
    <location>
        <position position="1"/>
    </location>
</feature>
<dbReference type="Gene3D" id="1.20.59.10">
    <property type="entry name" value="Chorismate mutase"/>
    <property type="match status" value="1"/>
</dbReference>
<dbReference type="PANTHER" id="PTHR43622:SF7">
    <property type="entry name" value="3-DEHYDROQUINATE SYNTHASE, CHLOROPLASTIC"/>
    <property type="match status" value="1"/>
</dbReference>
<dbReference type="PANTHER" id="PTHR43622">
    <property type="entry name" value="3-DEHYDROQUINATE SYNTHASE"/>
    <property type="match status" value="1"/>
</dbReference>
<dbReference type="CDD" id="cd08195">
    <property type="entry name" value="DHQS"/>
    <property type="match status" value="1"/>
</dbReference>
<dbReference type="GO" id="GO:0004106">
    <property type="term" value="F:chorismate mutase activity"/>
    <property type="evidence" value="ECO:0007669"/>
    <property type="project" value="InterPro"/>
</dbReference>
<dbReference type="InterPro" id="IPR036979">
    <property type="entry name" value="CM_dom_sf"/>
</dbReference>
<dbReference type="Pfam" id="PF01761">
    <property type="entry name" value="DHQ_synthase"/>
    <property type="match status" value="1"/>
</dbReference>
<dbReference type="PROSITE" id="PS51168">
    <property type="entry name" value="CHORISMATE_MUT_2"/>
    <property type="match status" value="1"/>
</dbReference>
<feature type="domain" description="Chorismate mutase" evidence="6">
    <location>
        <begin position="1"/>
        <end position="83"/>
    </location>
</feature>
<keyword evidence="2" id="KW-0028">Amino-acid biosynthesis</keyword>
<evidence type="ECO:0000256" key="2">
    <source>
        <dbReference type="ARBA" id="ARBA00022605"/>
    </source>
</evidence>
<keyword evidence="5" id="KW-0456">Lyase</keyword>
<dbReference type="InterPro" id="IPR036263">
    <property type="entry name" value="Chorismate_II_sf"/>
</dbReference>
<dbReference type="Gene3D" id="1.20.1090.10">
    <property type="entry name" value="Dehydroquinate synthase-like - alpha domain"/>
    <property type="match status" value="1"/>
</dbReference>
<dbReference type="GO" id="GO:0008652">
    <property type="term" value="P:amino acid biosynthetic process"/>
    <property type="evidence" value="ECO:0007669"/>
    <property type="project" value="UniProtKB-KW"/>
</dbReference>
<protein>
    <recommendedName>
        <fullName evidence="6">Chorismate mutase domain-containing protein</fullName>
    </recommendedName>
</protein>
<accession>X1LPH5</accession>
<evidence type="ECO:0000256" key="5">
    <source>
        <dbReference type="ARBA" id="ARBA00023239"/>
    </source>
</evidence>
<dbReference type="SUPFAM" id="SSF48600">
    <property type="entry name" value="Chorismate mutase II"/>
    <property type="match status" value="1"/>
</dbReference>
<dbReference type="GO" id="GO:0046417">
    <property type="term" value="P:chorismate metabolic process"/>
    <property type="evidence" value="ECO:0007669"/>
    <property type="project" value="InterPro"/>
</dbReference>
<name>X1LPH5_9ZZZZ</name>
<keyword evidence="4" id="KW-0057">Aromatic amino acid biosynthesis</keyword>
<evidence type="ECO:0000256" key="3">
    <source>
        <dbReference type="ARBA" id="ARBA00023027"/>
    </source>
</evidence>
<dbReference type="Gene3D" id="3.40.50.1970">
    <property type="match status" value="1"/>
</dbReference>
<dbReference type="GO" id="GO:0003856">
    <property type="term" value="F:3-dehydroquinate synthase activity"/>
    <property type="evidence" value="ECO:0007669"/>
    <property type="project" value="TreeGrafter"/>
</dbReference>
<evidence type="ECO:0000256" key="1">
    <source>
        <dbReference type="ARBA" id="ARBA00001911"/>
    </source>
</evidence>
<dbReference type="InterPro" id="IPR002701">
    <property type="entry name" value="CM_II_prokaryot"/>
</dbReference>
<dbReference type="GO" id="GO:0009073">
    <property type="term" value="P:aromatic amino acid family biosynthetic process"/>
    <property type="evidence" value="ECO:0007669"/>
    <property type="project" value="UniProtKB-KW"/>
</dbReference>
<dbReference type="Pfam" id="PF24621">
    <property type="entry name" value="DHQS_C"/>
    <property type="match status" value="1"/>
</dbReference>
<dbReference type="SMART" id="SM00830">
    <property type="entry name" value="CM_2"/>
    <property type="match status" value="1"/>
</dbReference>
<feature type="non-terminal residue" evidence="7">
    <location>
        <position position="276"/>
    </location>
</feature>
<comment type="caution">
    <text evidence="7">The sequence shown here is derived from an EMBL/GenBank/DDBJ whole genome shotgun (WGS) entry which is preliminary data.</text>
</comment>
<dbReference type="AlphaFoldDB" id="X1LPH5"/>
<evidence type="ECO:0000256" key="4">
    <source>
        <dbReference type="ARBA" id="ARBA00023141"/>
    </source>
</evidence>